<sequence>MAVGLLVTGCSTNSEVRAADVTLSPPPTGYDGLMRLPLSAYGTSKKDDDLLFKAQKALVVRCMKSEGHKNYAGENINRITAKTAEEKEAANPVGAWGYIGRATAKRRGFHTGLVLPTGGTGVTGQAAKDYEACAIKAKTQLPDLTKTDGWKLTQTLYGQSLQLAFADRRVIGARERWSTCITAAGHPAQDPEKLAAGPWDPAKPTAKEIAAAIAAESCTRSSDLAAVYFSVLTGYQQQLISANTEALTRYQRQVREQTDEAVHRSSGR</sequence>
<evidence type="ECO:0000313" key="2">
    <source>
        <dbReference type="Proteomes" id="UP001631957"/>
    </source>
</evidence>
<keyword evidence="2" id="KW-1185">Reference proteome</keyword>
<accession>A0ABW9HNX3</accession>
<proteinExistence type="predicted"/>
<gene>
    <name evidence="1" type="ORF">ACKI18_13785</name>
</gene>
<dbReference type="Proteomes" id="UP001631957">
    <property type="component" value="Unassembled WGS sequence"/>
</dbReference>
<comment type="caution">
    <text evidence="1">The sequence shown here is derived from an EMBL/GenBank/DDBJ whole genome shotgun (WGS) entry which is preliminary data.</text>
</comment>
<name>A0ABW9HNX3_9ACTN</name>
<evidence type="ECO:0000313" key="1">
    <source>
        <dbReference type="EMBL" id="MFM9609774.1"/>
    </source>
</evidence>
<protein>
    <recommendedName>
        <fullName evidence="3">Lipoprotein</fullName>
    </recommendedName>
</protein>
<organism evidence="1 2">
    <name type="scientific">Streptomyces niveiscabiei</name>
    <dbReference type="NCBI Taxonomy" id="164115"/>
    <lineage>
        <taxon>Bacteria</taxon>
        <taxon>Bacillati</taxon>
        <taxon>Actinomycetota</taxon>
        <taxon>Actinomycetes</taxon>
        <taxon>Kitasatosporales</taxon>
        <taxon>Streptomycetaceae</taxon>
        <taxon>Streptomyces</taxon>
    </lineage>
</organism>
<dbReference type="RefSeq" id="WP_409123159.1">
    <property type="nucleotide sequence ID" value="NZ_JBJVNJ010000018.1"/>
</dbReference>
<reference evidence="1 2" key="1">
    <citation type="submission" date="2024-12" db="EMBL/GenBank/DDBJ databases">
        <title>Forecasting of Potato common scab and diversities of Pathogenic streptomyces spp. in china.</title>
        <authorList>
            <person name="Handique U."/>
            <person name="Wu J."/>
        </authorList>
    </citation>
    <scope>NUCLEOTIDE SEQUENCE [LARGE SCALE GENOMIC DNA]</scope>
    <source>
        <strain evidence="1 2">ZRIMU1530</strain>
    </source>
</reference>
<evidence type="ECO:0008006" key="3">
    <source>
        <dbReference type="Google" id="ProtNLM"/>
    </source>
</evidence>
<dbReference type="EMBL" id="JBJVNI010000007">
    <property type="protein sequence ID" value="MFM9609774.1"/>
    <property type="molecule type" value="Genomic_DNA"/>
</dbReference>